<dbReference type="RefSeq" id="WP_183476577.1">
    <property type="nucleotide sequence ID" value="NZ_JACIFO010000002.1"/>
</dbReference>
<dbReference type="InterPro" id="IPR016024">
    <property type="entry name" value="ARM-type_fold"/>
</dbReference>
<dbReference type="InterPro" id="IPR011989">
    <property type="entry name" value="ARM-like"/>
</dbReference>
<dbReference type="Pfam" id="PF13646">
    <property type="entry name" value="HEAT_2"/>
    <property type="match status" value="1"/>
</dbReference>
<gene>
    <name evidence="1" type="ORF">GGR32_000742</name>
</gene>
<evidence type="ECO:0000313" key="2">
    <source>
        <dbReference type="Proteomes" id="UP000553034"/>
    </source>
</evidence>
<dbReference type="SUPFAM" id="SSF48371">
    <property type="entry name" value="ARM repeat"/>
    <property type="match status" value="1"/>
</dbReference>
<dbReference type="Proteomes" id="UP000553034">
    <property type="component" value="Unassembled WGS sequence"/>
</dbReference>
<keyword evidence="2" id="KW-1185">Reference proteome</keyword>
<organism evidence="1 2">
    <name type="scientific">Mesonia hippocampi</name>
    <dbReference type="NCBI Taxonomy" id="1628250"/>
    <lineage>
        <taxon>Bacteria</taxon>
        <taxon>Pseudomonadati</taxon>
        <taxon>Bacteroidota</taxon>
        <taxon>Flavobacteriia</taxon>
        <taxon>Flavobacteriales</taxon>
        <taxon>Flavobacteriaceae</taxon>
        <taxon>Mesonia</taxon>
    </lineage>
</organism>
<reference evidence="1 2" key="1">
    <citation type="submission" date="2020-08" db="EMBL/GenBank/DDBJ databases">
        <title>Genomic Encyclopedia of Type Strains, Phase IV (KMG-IV): sequencing the most valuable type-strain genomes for metagenomic binning, comparative biology and taxonomic classification.</title>
        <authorList>
            <person name="Goeker M."/>
        </authorList>
    </citation>
    <scope>NUCLEOTIDE SEQUENCE [LARGE SCALE GENOMIC DNA]</scope>
    <source>
        <strain evidence="1 2">DSM 29568</strain>
    </source>
</reference>
<dbReference type="EMBL" id="JACIFO010000002">
    <property type="protein sequence ID" value="MBB4118468.1"/>
    <property type="molecule type" value="Genomic_DNA"/>
</dbReference>
<comment type="caution">
    <text evidence="1">The sequence shown here is derived from an EMBL/GenBank/DDBJ whole genome shotgun (WGS) entry which is preliminary data.</text>
</comment>
<accession>A0A840EJZ0</accession>
<proteinExistence type="predicted"/>
<sequence length="266" mass="30631">MELNTHNYKKILTALSLSQFWKKQLEQNNAKVNGTSLRMLSDIKEEISDSTISRRIYTQNGEIRKLAKSVHLELSNNNSFRFLEDDFDKDFNSLDEIRIHAALKEKQKEKPLPLLIRWVNLAKNPKYKAFLIKEIGLFNQEDCASNLLDLYIEEENNLVKKELISTLGKLKHKPAVDTFIQDFNYASQEIQQTIIKAIGNIGGDEALSFLKTICFQSHDKEMTIEILQNIRLIDSQGNIYNELKNKASSEFEKTAIAYVELNSTPS</sequence>
<protein>
    <recommendedName>
        <fullName evidence="3">HEAT repeat domain-containing protein</fullName>
    </recommendedName>
</protein>
<evidence type="ECO:0008006" key="3">
    <source>
        <dbReference type="Google" id="ProtNLM"/>
    </source>
</evidence>
<dbReference type="Gene3D" id="1.25.10.10">
    <property type="entry name" value="Leucine-rich Repeat Variant"/>
    <property type="match status" value="1"/>
</dbReference>
<evidence type="ECO:0000313" key="1">
    <source>
        <dbReference type="EMBL" id="MBB4118468.1"/>
    </source>
</evidence>
<name>A0A840EJZ0_9FLAO</name>
<dbReference type="AlphaFoldDB" id="A0A840EJZ0"/>